<keyword evidence="1" id="KW-0472">Membrane</keyword>
<sequence length="105" mass="11644">MDSILNNIAAMRPAYLASSQHDYQSLPHADTLRPSPDSEATVKVRRGFLWTLAVLLVLYANIVFLIAAAWTAQDLLRDLAARLEATTATHTRALPRPDPLYGLMK</sequence>
<evidence type="ECO:0000256" key="1">
    <source>
        <dbReference type="SAM" id="Phobius"/>
    </source>
</evidence>
<evidence type="ECO:0000313" key="2">
    <source>
        <dbReference type="EMBL" id="CDO70560.1"/>
    </source>
</evidence>
<dbReference type="EMBL" id="CCBP010000085">
    <property type="protein sequence ID" value="CDO70560.1"/>
    <property type="molecule type" value="Genomic_DNA"/>
</dbReference>
<comment type="caution">
    <text evidence="2">The sequence shown here is derived from an EMBL/GenBank/DDBJ whole genome shotgun (WGS) entry which is preliminary data.</text>
</comment>
<evidence type="ECO:0000313" key="3">
    <source>
        <dbReference type="Proteomes" id="UP000029665"/>
    </source>
</evidence>
<protein>
    <submittedName>
        <fullName evidence="2">Uncharacterized protein</fullName>
    </submittedName>
</protein>
<gene>
    <name evidence="2" type="ORF">BN946_scf184579.g16</name>
</gene>
<name>A0A060S877_PYCCI</name>
<feature type="transmembrane region" description="Helical" evidence="1">
    <location>
        <begin position="48"/>
        <end position="72"/>
    </location>
</feature>
<dbReference type="Proteomes" id="UP000029665">
    <property type="component" value="Unassembled WGS sequence"/>
</dbReference>
<accession>A0A060S877</accession>
<reference evidence="2" key="1">
    <citation type="submission" date="2014-01" db="EMBL/GenBank/DDBJ databases">
        <title>The genome of the white-rot fungus Pycnoporus cinnabarinus: a basidiomycete model with a versatile arsenal for lignocellulosic biomass breakdown.</title>
        <authorList>
            <person name="Levasseur A."/>
            <person name="Lomascolo A."/>
            <person name="Ruiz-Duenas F.J."/>
            <person name="Uzan E."/>
            <person name="Piumi F."/>
            <person name="Kues U."/>
            <person name="Ram A.F.J."/>
            <person name="Murat C."/>
            <person name="Haon M."/>
            <person name="Benoit I."/>
            <person name="Arfi Y."/>
            <person name="Chevret D."/>
            <person name="Drula E."/>
            <person name="Kwon M.J."/>
            <person name="Gouret P."/>
            <person name="Lesage-Meessen L."/>
            <person name="Lombard V."/>
            <person name="Mariette J."/>
            <person name="Noirot C."/>
            <person name="Park J."/>
            <person name="Patyshakuliyeva A."/>
            <person name="Wieneger R.A.B."/>
            <person name="Wosten H.A.B."/>
            <person name="Martin F."/>
            <person name="Coutinho P.M."/>
            <person name="de Vries R."/>
            <person name="Martinez A.T."/>
            <person name="Klopp C."/>
            <person name="Pontarotti P."/>
            <person name="Henrissat B."/>
            <person name="Record E."/>
        </authorList>
    </citation>
    <scope>NUCLEOTIDE SEQUENCE [LARGE SCALE GENOMIC DNA]</scope>
    <source>
        <strain evidence="2">BRFM137</strain>
    </source>
</reference>
<dbReference type="AlphaFoldDB" id="A0A060S877"/>
<keyword evidence="3" id="KW-1185">Reference proteome</keyword>
<keyword evidence="1" id="KW-0812">Transmembrane</keyword>
<proteinExistence type="predicted"/>
<organism evidence="2 3">
    <name type="scientific">Pycnoporus cinnabarinus</name>
    <name type="common">Cinnabar-red polypore</name>
    <name type="synonym">Trametes cinnabarina</name>
    <dbReference type="NCBI Taxonomy" id="5643"/>
    <lineage>
        <taxon>Eukaryota</taxon>
        <taxon>Fungi</taxon>
        <taxon>Dikarya</taxon>
        <taxon>Basidiomycota</taxon>
        <taxon>Agaricomycotina</taxon>
        <taxon>Agaricomycetes</taxon>
        <taxon>Polyporales</taxon>
        <taxon>Polyporaceae</taxon>
        <taxon>Trametes</taxon>
    </lineage>
</organism>
<keyword evidence="1" id="KW-1133">Transmembrane helix</keyword>
<dbReference type="HOGENOM" id="CLU_2237961_0_0_1"/>